<dbReference type="GO" id="GO:0044773">
    <property type="term" value="P:mitotic DNA damage checkpoint signaling"/>
    <property type="evidence" value="ECO:0007669"/>
    <property type="project" value="TreeGrafter"/>
</dbReference>
<dbReference type="GO" id="GO:0004674">
    <property type="term" value="F:protein serine/threonine kinase activity"/>
    <property type="evidence" value="ECO:0007669"/>
    <property type="project" value="TreeGrafter"/>
</dbReference>
<dbReference type="PROSITE" id="PS50011">
    <property type="entry name" value="PROTEIN_KINASE_DOM"/>
    <property type="match status" value="1"/>
</dbReference>
<dbReference type="PROSITE" id="PS00108">
    <property type="entry name" value="PROTEIN_KINASE_ST"/>
    <property type="match status" value="1"/>
</dbReference>
<dbReference type="InterPro" id="IPR008271">
    <property type="entry name" value="Ser/Thr_kinase_AS"/>
</dbReference>
<sequence>MSPPGATTVSSAIFSLKPLNGHARNLVSNLASQSFVRHHDGCDMIDVDFTPDRCDGLYPATIGKKGHVKIDRSFIAKIQVSFELHKDTGEIMLVDHSPSQNCYVFYIQSDGECRDFYNFGALVLSTAANKIEITFGGSIKYRFEVEWRMRDPIDLEAWKNLATRTGQVQTLRSLPPTKRLEEGVEGPRHEFRFLLQKEHARNCCTRTTVHKCIDLKTGHCVAVKHVVDLVKGRYREQGETRKEITTDLSHPHIIEFFQVEILPDSYNLVMELQDGDLGDLTTQEFKEPQELFTNADTVGRPLLLQMLKALDYLAFKEIIHRDVKPHNILYRRINGAYHYRLADFGIATVAPHGRVRCGTKTFMAPEVENREPKLPHTTRIDVWGLAASVCWIFGLGLKGGEGSSIDAGHHVICPIWTGILEQMLGQVPCERPSAGEVLTLMFDGEGRVTDE</sequence>
<gene>
    <name evidence="2" type="ORF">FEQUK3_LOCUS9113</name>
</gene>
<dbReference type="SMART" id="SM00220">
    <property type="entry name" value="S_TKc"/>
    <property type="match status" value="1"/>
</dbReference>
<dbReference type="AlphaFoldDB" id="A0A8J2J9R9"/>
<dbReference type="PANTHER" id="PTHR44167">
    <property type="entry name" value="OVARIAN-SPECIFIC SERINE/THREONINE-PROTEIN KINASE LOK-RELATED"/>
    <property type="match status" value="1"/>
</dbReference>
<organism evidence="2 3">
    <name type="scientific">Fusarium equiseti</name>
    <name type="common">Fusarium scirpi</name>
    <dbReference type="NCBI Taxonomy" id="61235"/>
    <lineage>
        <taxon>Eukaryota</taxon>
        <taxon>Fungi</taxon>
        <taxon>Dikarya</taxon>
        <taxon>Ascomycota</taxon>
        <taxon>Pezizomycotina</taxon>
        <taxon>Sordariomycetes</taxon>
        <taxon>Hypocreomycetidae</taxon>
        <taxon>Hypocreales</taxon>
        <taxon>Nectriaceae</taxon>
        <taxon>Fusarium</taxon>
        <taxon>Fusarium incarnatum-equiseti species complex</taxon>
    </lineage>
</organism>
<feature type="domain" description="Protein kinase" evidence="1">
    <location>
        <begin position="174"/>
        <end position="443"/>
    </location>
</feature>
<evidence type="ECO:0000259" key="1">
    <source>
        <dbReference type="PROSITE" id="PS50011"/>
    </source>
</evidence>
<dbReference type="GO" id="GO:0005524">
    <property type="term" value="F:ATP binding"/>
    <property type="evidence" value="ECO:0007669"/>
    <property type="project" value="InterPro"/>
</dbReference>
<dbReference type="PANTHER" id="PTHR44167:SF24">
    <property type="entry name" value="SERINE_THREONINE-PROTEIN KINASE CHK2"/>
    <property type="match status" value="1"/>
</dbReference>
<dbReference type="Pfam" id="PF00069">
    <property type="entry name" value="Pkinase"/>
    <property type="match status" value="1"/>
</dbReference>
<name>A0A8J2J9R9_FUSEQ</name>
<protein>
    <recommendedName>
        <fullName evidence="1">Protein kinase domain-containing protein</fullName>
    </recommendedName>
</protein>
<dbReference type="EMBL" id="CAJSTJ010000157">
    <property type="protein sequence ID" value="CAG7563398.1"/>
    <property type="molecule type" value="Genomic_DNA"/>
</dbReference>
<accession>A0A8J2J9R9</accession>
<evidence type="ECO:0000313" key="2">
    <source>
        <dbReference type="EMBL" id="CAG7563398.1"/>
    </source>
</evidence>
<dbReference type="InterPro" id="IPR000719">
    <property type="entry name" value="Prot_kinase_dom"/>
</dbReference>
<proteinExistence type="predicted"/>
<dbReference type="GO" id="GO:0005634">
    <property type="term" value="C:nucleus"/>
    <property type="evidence" value="ECO:0007669"/>
    <property type="project" value="TreeGrafter"/>
</dbReference>
<evidence type="ECO:0000313" key="3">
    <source>
        <dbReference type="Proteomes" id="UP000693738"/>
    </source>
</evidence>
<reference evidence="2" key="1">
    <citation type="submission" date="2021-05" db="EMBL/GenBank/DDBJ databases">
        <authorList>
            <person name="Khan N."/>
        </authorList>
    </citation>
    <scope>NUCLEOTIDE SEQUENCE</scope>
</reference>
<comment type="caution">
    <text evidence="2">The sequence shown here is derived from an EMBL/GenBank/DDBJ whole genome shotgun (WGS) entry which is preliminary data.</text>
</comment>
<dbReference type="Proteomes" id="UP000693738">
    <property type="component" value="Unassembled WGS sequence"/>
</dbReference>